<dbReference type="OrthoDB" id="4337378at2"/>
<dbReference type="EMBL" id="VOKX01000010">
    <property type="protein sequence ID" value="KAB7849189.1"/>
    <property type="molecule type" value="Genomic_DNA"/>
</dbReference>
<comment type="caution">
    <text evidence="1">The sequence shown here is derived from an EMBL/GenBank/DDBJ whole genome shotgun (WGS) entry which is preliminary data.</text>
</comment>
<dbReference type="Proteomes" id="UP000327000">
    <property type="component" value="Unassembled WGS sequence"/>
</dbReference>
<keyword evidence="2" id="KW-1185">Reference proteome</keyword>
<evidence type="ECO:0000313" key="1">
    <source>
        <dbReference type="EMBL" id="KAB7849189.1"/>
    </source>
</evidence>
<dbReference type="Pfam" id="PF19768">
    <property type="entry name" value="DUF6255"/>
    <property type="match status" value="1"/>
</dbReference>
<dbReference type="RefSeq" id="WP_004951867.1">
    <property type="nucleotide sequence ID" value="NZ_VOKX01000010.1"/>
</dbReference>
<protein>
    <submittedName>
        <fullName evidence="1">Uncharacterized protein</fullName>
    </submittedName>
</protein>
<sequence>MSRPLAPTPPLKCPHPAAGWTAADGMRTCGACGTRRVDDYRALALALELPQPTQLFGPTARCRGAMTVAPYDPASARRADLLRRVREANRWSAERRP</sequence>
<proteinExistence type="predicted"/>
<organism evidence="1 2">
    <name type="scientific">Streptomyces mobaraensis</name>
    <name type="common">Streptoverticillium mobaraense</name>
    <dbReference type="NCBI Taxonomy" id="35621"/>
    <lineage>
        <taxon>Bacteria</taxon>
        <taxon>Bacillati</taxon>
        <taxon>Actinomycetota</taxon>
        <taxon>Actinomycetes</taxon>
        <taxon>Kitasatosporales</taxon>
        <taxon>Streptomycetaceae</taxon>
        <taxon>Streptomyces</taxon>
    </lineage>
</organism>
<dbReference type="AlphaFoldDB" id="A0A5N5WCQ5"/>
<accession>A0A5N5WCQ5</accession>
<evidence type="ECO:0000313" key="2">
    <source>
        <dbReference type="Proteomes" id="UP000327000"/>
    </source>
</evidence>
<reference evidence="1 2" key="1">
    <citation type="journal article" date="2019" name="Microb. Cell Fact.">
        <title>Exploring novel herbicidin analogues by transcriptional regulator overexpression and MS/MS molecular networking.</title>
        <authorList>
            <person name="Shi Y."/>
            <person name="Gu R."/>
            <person name="Li Y."/>
            <person name="Wang X."/>
            <person name="Ren W."/>
            <person name="Li X."/>
            <person name="Wang L."/>
            <person name="Xie Y."/>
            <person name="Hong B."/>
        </authorList>
    </citation>
    <scope>NUCLEOTIDE SEQUENCE [LARGE SCALE GENOMIC DNA]</scope>
    <source>
        <strain evidence="1 2">US-43</strain>
    </source>
</reference>
<dbReference type="InterPro" id="IPR046222">
    <property type="entry name" value="DUF6255"/>
</dbReference>
<name>A0A5N5WCQ5_STRMB</name>
<gene>
    <name evidence="1" type="ORF">FRZ00_07105</name>
</gene>